<keyword evidence="3" id="KW-1185">Reference proteome</keyword>
<evidence type="ECO:0000259" key="1">
    <source>
        <dbReference type="Pfam" id="PF12146"/>
    </source>
</evidence>
<dbReference type="PANTHER" id="PTHR43265:SF1">
    <property type="entry name" value="ESTERASE ESTD"/>
    <property type="match status" value="1"/>
</dbReference>
<dbReference type="EMBL" id="CP136137">
    <property type="protein sequence ID" value="WYY06050.1"/>
    <property type="molecule type" value="Genomic_DNA"/>
</dbReference>
<evidence type="ECO:0000313" key="3">
    <source>
        <dbReference type="Proteomes" id="UP001479933"/>
    </source>
</evidence>
<reference evidence="2 3" key="1">
    <citation type="journal article" date="2023" name="Virus Evol.">
        <title>Computational host range prediction-The good, the bad, and the ugly.</title>
        <authorList>
            <person name="Howell A.A."/>
            <person name="Versoza C.J."/>
            <person name="Pfeifer S.P."/>
        </authorList>
    </citation>
    <scope>NUCLEOTIDE SEQUENCE [LARGE SCALE GENOMIC DNA]</scope>
    <source>
        <strain evidence="2 3">1610/1b</strain>
    </source>
</reference>
<dbReference type="PANTHER" id="PTHR43265">
    <property type="entry name" value="ESTERASE ESTD"/>
    <property type="match status" value="1"/>
</dbReference>
<gene>
    <name evidence="2" type="ORF">RVF87_13300</name>
</gene>
<accession>A0ABZ2TX42</accession>
<dbReference type="InterPro" id="IPR053145">
    <property type="entry name" value="AB_hydrolase_Est10"/>
</dbReference>
<dbReference type="InterPro" id="IPR022742">
    <property type="entry name" value="Hydrolase_4"/>
</dbReference>
<sequence>MSRTKKLTLAALGVIIALVIGSTVWILVASDFGLHEERVTLEGPRGELNAVLSTPADGDGPFGLVVFVHGDGPADAGRDDTYKPLWSAYAKAGFATLSWDKPGVNGAPGDWLDQSMHDRTAEVESAISWAYTRPDLDTTRLGIWGIGQAGWVVPRVLAARNDIGFAVLVGPAINWLRQEEFRLRADLAARNVAPTDVDGTLDRHAREVSLLESGADYATYLKARTDPHPMSKERWSFVERNCRSDATASLSRISTPLLLVLGTRDRTVDVDETETVYRQKVRSDLLTVTRFDDATHRITRKDIEYRDDFRVSAREIFAPSTVYAPGYLDALRIFATRNT</sequence>
<evidence type="ECO:0000313" key="2">
    <source>
        <dbReference type="EMBL" id="WYY06050.1"/>
    </source>
</evidence>
<keyword evidence="2" id="KW-0378">Hydrolase</keyword>
<organism evidence="2 3">
    <name type="scientific">Gordonia hydrophobica</name>
    <dbReference type="NCBI Taxonomy" id="40516"/>
    <lineage>
        <taxon>Bacteria</taxon>
        <taxon>Bacillati</taxon>
        <taxon>Actinomycetota</taxon>
        <taxon>Actinomycetes</taxon>
        <taxon>Mycobacteriales</taxon>
        <taxon>Gordoniaceae</taxon>
        <taxon>Gordonia</taxon>
    </lineage>
</organism>
<dbReference type="SUPFAM" id="SSF53474">
    <property type="entry name" value="alpha/beta-Hydrolases"/>
    <property type="match status" value="1"/>
</dbReference>
<dbReference type="Gene3D" id="3.40.50.1820">
    <property type="entry name" value="alpha/beta hydrolase"/>
    <property type="match status" value="1"/>
</dbReference>
<dbReference type="RefSeq" id="WP_084247215.1">
    <property type="nucleotide sequence ID" value="NZ_CP136137.1"/>
</dbReference>
<proteinExistence type="predicted"/>
<name>A0ABZ2TX42_9ACTN</name>
<dbReference type="Proteomes" id="UP001479933">
    <property type="component" value="Chromosome"/>
</dbReference>
<feature type="domain" description="Serine aminopeptidase S33" evidence="1">
    <location>
        <begin position="61"/>
        <end position="299"/>
    </location>
</feature>
<protein>
    <submittedName>
        <fullName evidence="2">Alpha/beta hydrolase</fullName>
    </submittedName>
</protein>
<dbReference type="GO" id="GO:0016787">
    <property type="term" value="F:hydrolase activity"/>
    <property type="evidence" value="ECO:0007669"/>
    <property type="project" value="UniProtKB-KW"/>
</dbReference>
<dbReference type="InterPro" id="IPR029058">
    <property type="entry name" value="AB_hydrolase_fold"/>
</dbReference>
<dbReference type="Pfam" id="PF12146">
    <property type="entry name" value="Hydrolase_4"/>
    <property type="match status" value="1"/>
</dbReference>